<organism evidence="2 3">
    <name type="scientific">Suillus discolor</name>
    <dbReference type="NCBI Taxonomy" id="1912936"/>
    <lineage>
        <taxon>Eukaryota</taxon>
        <taxon>Fungi</taxon>
        <taxon>Dikarya</taxon>
        <taxon>Basidiomycota</taxon>
        <taxon>Agaricomycotina</taxon>
        <taxon>Agaricomycetes</taxon>
        <taxon>Agaricomycetidae</taxon>
        <taxon>Boletales</taxon>
        <taxon>Suillineae</taxon>
        <taxon>Suillaceae</taxon>
        <taxon>Suillus</taxon>
    </lineage>
</organism>
<dbReference type="Proteomes" id="UP000823399">
    <property type="component" value="Unassembled WGS sequence"/>
</dbReference>
<sequence>QLPEGSAVAPVIIATDKTQLTQFSGSKSAYPVYLTLGNIPRAIRHRPSQQACILIGYLSVDKISNSKLSKKEKTSRIQCLFHESMRTILEPLKEAGRTGMDMVGRDGKVRRIPNLWLCSVAMLTCATKLCTLPLHCLNAVLCMSPRTQAWTMGVIQDAKAKSHNLHKFHSLCQSKGVSGTVQRPFWEGFPYSNIHLSMTPDVLHQLYQGIFKHMVAWCDYFLHPSELDARIKALPPCFGVRHFQNGWSELSQISGRERKEMARILLGCLVGKVPRRVILAYRSLLDFIYLAQYPTHDDHTLGYLQDALDTFHKHNIRKNPNGGSPGHQYNAFHSYHTDR</sequence>
<comment type="caution">
    <text evidence="2">The sequence shown here is derived from an EMBL/GenBank/DDBJ whole genome shotgun (WGS) entry which is preliminary data.</text>
</comment>
<proteinExistence type="predicted"/>
<dbReference type="EMBL" id="JABBWM010000058">
    <property type="protein sequence ID" value="KAG2099223.1"/>
    <property type="molecule type" value="Genomic_DNA"/>
</dbReference>
<name>A0A9P7F0M2_9AGAM</name>
<protein>
    <submittedName>
        <fullName evidence="2">Uncharacterized protein</fullName>
    </submittedName>
</protein>
<dbReference type="InterPro" id="IPR041078">
    <property type="entry name" value="Plavaka"/>
</dbReference>
<dbReference type="RefSeq" id="XP_041289110.1">
    <property type="nucleotide sequence ID" value="XM_041431679.1"/>
</dbReference>
<reference evidence="2" key="1">
    <citation type="journal article" date="2020" name="New Phytol.">
        <title>Comparative genomics reveals dynamic genome evolution in host specialist ectomycorrhizal fungi.</title>
        <authorList>
            <person name="Lofgren L.A."/>
            <person name="Nguyen N.H."/>
            <person name="Vilgalys R."/>
            <person name="Ruytinx J."/>
            <person name="Liao H.L."/>
            <person name="Branco S."/>
            <person name="Kuo A."/>
            <person name="LaButti K."/>
            <person name="Lipzen A."/>
            <person name="Andreopoulos W."/>
            <person name="Pangilinan J."/>
            <person name="Riley R."/>
            <person name="Hundley H."/>
            <person name="Na H."/>
            <person name="Barry K."/>
            <person name="Grigoriev I.V."/>
            <person name="Stajich J.E."/>
            <person name="Kennedy P.G."/>
        </authorList>
    </citation>
    <scope>NUCLEOTIDE SEQUENCE</scope>
    <source>
        <strain evidence="2">FC423</strain>
    </source>
</reference>
<feature type="region of interest" description="Disordered" evidence="1">
    <location>
        <begin position="315"/>
        <end position="339"/>
    </location>
</feature>
<dbReference type="Pfam" id="PF18759">
    <property type="entry name" value="Plavaka"/>
    <property type="match status" value="1"/>
</dbReference>
<dbReference type="GeneID" id="64693938"/>
<gene>
    <name evidence="2" type="ORF">F5147DRAFT_582721</name>
</gene>
<accession>A0A9P7F0M2</accession>
<evidence type="ECO:0000313" key="3">
    <source>
        <dbReference type="Proteomes" id="UP000823399"/>
    </source>
</evidence>
<keyword evidence="3" id="KW-1185">Reference proteome</keyword>
<dbReference type="OrthoDB" id="2418900at2759"/>
<evidence type="ECO:0000313" key="2">
    <source>
        <dbReference type="EMBL" id="KAG2099223.1"/>
    </source>
</evidence>
<evidence type="ECO:0000256" key="1">
    <source>
        <dbReference type="SAM" id="MobiDB-lite"/>
    </source>
</evidence>
<feature type="non-terminal residue" evidence="2">
    <location>
        <position position="339"/>
    </location>
</feature>
<dbReference type="AlphaFoldDB" id="A0A9P7F0M2"/>